<accession>E2ZAW3</accession>
<organism evidence="15 16">
    <name type="scientific">Megasphaera micronuciformis F0359</name>
    <dbReference type="NCBI Taxonomy" id="706434"/>
    <lineage>
        <taxon>Bacteria</taxon>
        <taxon>Bacillati</taxon>
        <taxon>Bacillota</taxon>
        <taxon>Negativicutes</taxon>
        <taxon>Veillonellales</taxon>
        <taxon>Veillonellaceae</taxon>
        <taxon>Megasphaera</taxon>
    </lineage>
</organism>
<dbReference type="InterPro" id="IPR011049">
    <property type="entry name" value="Serralysin-like_metalloprot_C"/>
</dbReference>
<dbReference type="GO" id="GO:0009986">
    <property type="term" value="C:cell surface"/>
    <property type="evidence" value="ECO:0007669"/>
    <property type="project" value="UniProtKB-SubCell"/>
</dbReference>
<keyword evidence="10" id="KW-0998">Cell outer membrane</keyword>
<name>E2ZAW3_9FIRM</name>
<keyword evidence="8" id="KW-0653">Protein transport</keyword>
<dbReference type="Pfam" id="PF03895">
    <property type="entry name" value="YadA_anchor"/>
    <property type="match status" value="1"/>
</dbReference>
<evidence type="ECO:0000256" key="5">
    <source>
        <dbReference type="ARBA" id="ARBA00022452"/>
    </source>
</evidence>
<dbReference type="EMBL" id="AECS01000013">
    <property type="protein sequence ID" value="EFQ04543.1"/>
    <property type="molecule type" value="Genomic_DNA"/>
</dbReference>
<dbReference type="Proteomes" id="UP000003195">
    <property type="component" value="Unassembled WGS sequence"/>
</dbReference>
<dbReference type="RefSeq" id="WP_006941452.1">
    <property type="nucleotide sequence ID" value="NZ_GL538186.1"/>
</dbReference>
<dbReference type="InterPro" id="IPR045584">
    <property type="entry name" value="Pilin-like"/>
</dbReference>
<comment type="subcellular location">
    <subcellularLocation>
        <location evidence="2">Cell outer membrane</location>
    </subcellularLocation>
    <subcellularLocation>
        <location evidence="1">Cell surface</location>
    </subcellularLocation>
</comment>
<gene>
    <name evidence="15" type="ORF">HMPREF9429_00584</name>
</gene>
<comment type="similarity">
    <text evidence="3">Belongs to the autotransporter-2 (AT-2) (TC 1.B.40) family.</text>
</comment>
<evidence type="ECO:0000256" key="1">
    <source>
        <dbReference type="ARBA" id="ARBA00004241"/>
    </source>
</evidence>
<feature type="coiled-coil region" evidence="11">
    <location>
        <begin position="592"/>
        <end position="626"/>
    </location>
</feature>
<keyword evidence="7 12" id="KW-0732">Signal</keyword>
<evidence type="ECO:0000256" key="9">
    <source>
        <dbReference type="ARBA" id="ARBA00023136"/>
    </source>
</evidence>
<evidence type="ECO:0000256" key="6">
    <source>
        <dbReference type="ARBA" id="ARBA00022692"/>
    </source>
</evidence>
<feature type="domain" description="Trimeric autotransporter adhesin YadA-like C-terminal membrane anchor" evidence="13">
    <location>
        <begin position="530"/>
        <end position="581"/>
    </location>
</feature>
<keyword evidence="4" id="KW-0813">Transport</keyword>
<evidence type="ECO:0000313" key="16">
    <source>
        <dbReference type="Proteomes" id="UP000003195"/>
    </source>
</evidence>
<feature type="domain" description="Trimeric autotransporter adhesin YadA-like stalk" evidence="14">
    <location>
        <begin position="467"/>
        <end position="495"/>
    </location>
</feature>
<feature type="chain" id="PRO_5003166819" evidence="12">
    <location>
        <begin position="31"/>
        <end position="631"/>
    </location>
</feature>
<feature type="signal peptide" evidence="12">
    <location>
        <begin position="1"/>
        <end position="30"/>
    </location>
</feature>
<evidence type="ECO:0000256" key="3">
    <source>
        <dbReference type="ARBA" id="ARBA00005848"/>
    </source>
</evidence>
<dbReference type="SUPFAM" id="SSF54523">
    <property type="entry name" value="Pili subunits"/>
    <property type="match status" value="1"/>
</dbReference>
<evidence type="ECO:0000256" key="8">
    <source>
        <dbReference type="ARBA" id="ARBA00022927"/>
    </source>
</evidence>
<evidence type="ECO:0000256" key="2">
    <source>
        <dbReference type="ARBA" id="ARBA00004442"/>
    </source>
</evidence>
<evidence type="ECO:0000259" key="14">
    <source>
        <dbReference type="Pfam" id="PF05662"/>
    </source>
</evidence>
<dbReference type="InterPro" id="IPR008635">
    <property type="entry name" value="Coiled_stalk_dom"/>
</dbReference>
<dbReference type="HOGENOM" id="CLU_015020_0_0_9"/>
<dbReference type="Pfam" id="PF05662">
    <property type="entry name" value="YadA_stalk"/>
    <property type="match status" value="1"/>
</dbReference>
<evidence type="ECO:0000313" key="15">
    <source>
        <dbReference type="EMBL" id="EFQ04543.1"/>
    </source>
</evidence>
<dbReference type="GO" id="GO:0015031">
    <property type="term" value="P:protein transport"/>
    <property type="evidence" value="ECO:0007669"/>
    <property type="project" value="UniProtKB-KW"/>
</dbReference>
<dbReference type="eggNOG" id="COG5295">
    <property type="taxonomic scope" value="Bacteria"/>
</dbReference>
<keyword evidence="6" id="KW-0812">Transmembrane</keyword>
<evidence type="ECO:0000256" key="7">
    <source>
        <dbReference type="ARBA" id="ARBA00022729"/>
    </source>
</evidence>
<dbReference type="Gene3D" id="3.30.1300.30">
    <property type="entry name" value="GSPII I/J protein-like"/>
    <property type="match status" value="1"/>
</dbReference>
<dbReference type="GO" id="GO:0009279">
    <property type="term" value="C:cell outer membrane"/>
    <property type="evidence" value="ECO:0007669"/>
    <property type="project" value="UniProtKB-SubCell"/>
</dbReference>
<keyword evidence="5" id="KW-1134">Transmembrane beta strand</keyword>
<dbReference type="Gene3D" id="2.150.10.10">
    <property type="entry name" value="Serralysin-like metalloprotease, C-terminal"/>
    <property type="match status" value="1"/>
</dbReference>
<evidence type="ECO:0000256" key="4">
    <source>
        <dbReference type="ARBA" id="ARBA00022448"/>
    </source>
</evidence>
<keyword evidence="11" id="KW-0175">Coiled coil</keyword>
<dbReference type="InterPro" id="IPR005594">
    <property type="entry name" value="YadA_C"/>
</dbReference>
<keyword evidence="9" id="KW-0472">Membrane</keyword>
<dbReference type="STRING" id="706434.HMPREF9429_00584"/>
<evidence type="ECO:0000256" key="12">
    <source>
        <dbReference type="SAM" id="SignalP"/>
    </source>
</evidence>
<protein>
    <submittedName>
        <fullName evidence="15">Hep/Hag repeat protein</fullName>
    </submittedName>
</protein>
<sequence length="631" mass="63386">MNDRYVRTRLAVVAATVLLGTTCGGFTALAAPAANPAGTGDGVAIGTGSWAPKAENVAIGAGTRIEYYGGVGQPSTGDIVIGGDAHTNNYADQGGGIAIGHKAFAESPVGSEELAYDFGQSGMTVYGTAGPHPENMVTGIAIGKDAYTRSGSVMVSTHNYNGQIGDITVNTRIAGGVSSNNKKTNATTVGTNSFNNASFGVVNGAYSAITGKDYSKNFGATITGALNSIESETVANNDAGVANSIVGLANRTHNTNGSLIFGAGNEITNSIGSLSAPAGGAPSPKDLADTLRTAVQNADGGGSTLAMGMGNKADYTLGSQLSGVNNTLKGTSAASVSKYNLLNGYKNTGTDVNHVSVVGSENTISNTDNAIVMGDKRTLTNANGSIILGSGNSALTTSVGNAVSVGYNANVLQAGGVAIGANSVASVAAGAVGYDPHTGGVSSNSSSTWKATDAAVSVGNGTTVTRQITGVAAGTNDTDAVNVAQLKRVIAGTTIVDNTLVNRLGNRVNRVGAGAAALAALHPLAFDPDYKWDFAAGYGNYAGANAMAVGAYYRPNEDIMFSMGGSFGGGENMMNAGVSFKLGQGTHVKRSASELSKEVEELKAIVKAQSEEIQALRANQEALAQAVSTQK</sequence>
<evidence type="ECO:0000259" key="13">
    <source>
        <dbReference type="Pfam" id="PF03895"/>
    </source>
</evidence>
<evidence type="ECO:0000256" key="11">
    <source>
        <dbReference type="SAM" id="Coils"/>
    </source>
</evidence>
<comment type="caution">
    <text evidence="15">The sequence shown here is derived from an EMBL/GenBank/DDBJ whole genome shotgun (WGS) entry which is preliminary data.</text>
</comment>
<reference evidence="15 16" key="1">
    <citation type="submission" date="2010-08" db="EMBL/GenBank/DDBJ databases">
        <authorList>
            <person name="Weinstock G."/>
            <person name="Sodergren E."/>
            <person name="Clifton S."/>
            <person name="Fulton L."/>
            <person name="Fulton B."/>
            <person name="Courtney L."/>
            <person name="Fronick C."/>
            <person name="Harrison M."/>
            <person name="Strong C."/>
            <person name="Farmer C."/>
            <person name="Delahaunty K."/>
            <person name="Markovic C."/>
            <person name="Hall O."/>
            <person name="Minx P."/>
            <person name="Tomlinson C."/>
            <person name="Mitreva M."/>
            <person name="Hou S."/>
            <person name="Chen J."/>
            <person name="Wollam A."/>
            <person name="Pepin K.H."/>
            <person name="Johnson M."/>
            <person name="Bhonagiri V."/>
            <person name="Zhang X."/>
            <person name="Suruliraj S."/>
            <person name="Warren W."/>
            <person name="Chinwalla A."/>
            <person name="Mardis E.R."/>
            <person name="Wilson R.K."/>
        </authorList>
    </citation>
    <scope>NUCLEOTIDE SEQUENCE [LARGE SCALE GENOMIC DNA]</scope>
    <source>
        <strain evidence="15 16">F0359</strain>
    </source>
</reference>
<keyword evidence="16" id="KW-1185">Reference proteome</keyword>
<proteinExistence type="inferred from homology"/>
<evidence type="ECO:0000256" key="10">
    <source>
        <dbReference type="ARBA" id="ARBA00023237"/>
    </source>
</evidence>
<dbReference type="AlphaFoldDB" id="E2ZAW3"/>